<keyword evidence="5" id="KW-0862">Zinc</keyword>
<keyword evidence="7" id="KW-0175">Coiled coil</keyword>
<dbReference type="PROSITE" id="PS00518">
    <property type="entry name" value="ZF_RING_1"/>
    <property type="match status" value="1"/>
</dbReference>
<dbReference type="PROSITE" id="PS50119">
    <property type="entry name" value="ZF_BBOX"/>
    <property type="match status" value="1"/>
</dbReference>
<comment type="subcellular location">
    <subcellularLocation>
        <location evidence="1">Cytoplasm</location>
    </subcellularLocation>
</comment>
<evidence type="ECO:0000256" key="1">
    <source>
        <dbReference type="ARBA" id="ARBA00004496"/>
    </source>
</evidence>
<dbReference type="InterPro" id="IPR050143">
    <property type="entry name" value="TRIM/RBCC"/>
</dbReference>
<feature type="domain" description="B30.2/SPRY" evidence="10">
    <location>
        <begin position="279"/>
        <end position="517"/>
    </location>
</feature>
<evidence type="ECO:0000259" key="8">
    <source>
        <dbReference type="PROSITE" id="PS50089"/>
    </source>
</evidence>
<dbReference type="PRINTS" id="PR01407">
    <property type="entry name" value="BUTYPHLNCDUF"/>
</dbReference>
<dbReference type="CDD" id="cd19761">
    <property type="entry name" value="Bbox2_TRIM5-like"/>
    <property type="match status" value="1"/>
</dbReference>
<dbReference type="EMBL" id="BAAFST010000007">
    <property type="protein sequence ID" value="GAB1292465.1"/>
    <property type="molecule type" value="Genomic_DNA"/>
</dbReference>
<dbReference type="Gene3D" id="3.30.160.60">
    <property type="entry name" value="Classic Zinc Finger"/>
    <property type="match status" value="1"/>
</dbReference>
<dbReference type="InterPro" id="IPR000315">
    <property type="entry name" value="Znf_B-box"/>
</dbReference>
<evidence type="ECO:0000313" key="11">
    <source>
        <dbReference type="EMBL" id="GAB1292465.1"/>
    </source>
</evidence>
<proteinExistence type="predicted"/>
<dbReference type="Gene3D" id="3.30.40.10">
    <property type="entry name" value="Zinc/RING finger domain, C3HC4 (zinc finger)"/>
    <property type="match status" value="1"/>
</dbReference>
<dbReference type="InterPro" id="IPR001841">
    <property type="entry name" value="Znf_RING"/>
</dbReference>
<dbReference type="InterPro" id="IPR013320">
    <property type="entry name" value="ConA-like_dom_sf"/>
</dbReference>
<dbReference type="InterPro" id="IPR003879">
    <property type="entry name" value="Butyrophylin_SPRY"/>
</dbReference>
<dbReference type="SMART" id="SM00336">
    <property type="entry name" value="BBOX"/>
    <property type="match status" value="1"/>
</dbReference>
<evidence type="ECO:0000313" key="12">
    <source>
        <dbReference type="Proteomes" id="UP001623349"/>
    </source>
</evidence>
<evidence type="ECO:0000256" key="3">
    <source>
        <dbReference type="ARBA" id="ARBA00022723"/>
    </source>
</evidence>
<reference evidence="11 12" key="1">
    <citation type="submission" date="2024-08" db="EMBL/GenBank/DDBJ databases">
        <title>The draft genome of Apodemus speciosus.</title>
        <authorList>
            <person name="Nabeshima K."/>
            <person name="Suzuki S."/>
            <person name="Onuma M."/>
        </authorList>
    </citation>
    <scope>NUCLEOTIDE SEQUENCE [LARGE SCALE GENOMIC DNA]</scope>
    <source>
        <strain evidence="11">IB14-021</strain>
    </source>
</reference>
<dbReference type="InterPro" id="IPR043136">
    <property type="entry name" value="B30.2/SPRY_sf"/>
</dbReference>
<evidence type="ECO:0000259" key="9">
    <source>
        <dbReference type="PROSITE" id="PS50119"/>
    </source>
</evidence>
<accession>A0ABQ0EZL8</accession>
<gene>
    <name evidence="11" type="ORF">APTSU1_000769600</name>
</gene>
<comment type="caution">
    <text evidence="11">The sequence shown here is derived from an EMBL/GenBank/DDBJ whole genome shotgun (WGS) entry which is preliminary data.</text>
</comment>
<evidence type="ECO:0000256" key="6">
    <source>
        <dbReference type="PROSITE-ProRule" id="PRU00024"/>
    </source>
</evidence>
<evidence type="ECO:0000256" key="5">
    <source>
        <dbReference type="ARBA" id="ARBA00022833"/>
    </source>
</evidence>
<dbReference type="SMART" id="SM00449">
    <property type="entry name" value="SPRY"/>
    <property type="match status" value="1"/>
</dbReference>
<dbReference type="Gene3D" id="2.60.120.920">
    <property type="match status" value="1"/>
</dbReference>
<dbReference type="Pfam" id="PF00622">
    <property type="entry name" value="SPRY"/>
    <property type="match status" value="1"/>
</dbReference>
<dbReference type="InterPro" id="IPR013083">
    <property type="entry name" value="Znf_RING/FYVE/PHD"/>
</dbReference>
<sequence>MASSVLEMIKEEVTCPICLELLKEPVSADCNHSFCRACITLNYESSRNTEGEGNCPVCRVPYTFGNLRPNRHVANIVERLEGFKSIPEEEQKVNVCVQHGEKLQLFCRNDMMAICWLCERSQEHRGHQTALVEEVDHEYKEKLQAALQKLMENEKRCDEWQDDLQQRRADWENQIQSDIENVQTEFNGLRDLLDSKENEELQELKKGKEDVMIKLEESENELVQQRELVRDLISEVEHQLELSTMEMLQGVNYVLARSQNFRLTQPQTVPQNRRTFYTPDLRGMLQAYQGLMDIQRYWVHVTLRESNQTTIVINKEKRQIQHISYYKKNLQVSETFHLGVLGYPAIHSGKHYWEVEVSTSDAWLLGLNDGSRTEPQPLSMGTRPMEHRSMGLRPGRLHSMGKMDLNMQHNSNVKQNGIYQPKHGYWVIGMKNRSVYNAFDECSVTHNSSVLALSLPSPPSRVGVFLDREACTLTFYDVSNCGALIYRFYDPSFPRSVYPYFNPIESSEPLTICGPPC</sequence>
<dbReference type="SUPFAM" id="SSF57845">
    <property type="entry name" value="B-box zinc-binding domain"/>
    <property type="match status" value="1"/>
</dbReference>
<dbReference type="PANTHER" id="PTHR24103">
    <property type="entry name" value="E3 UBIQUITIN-PROTEIN LIGASE TRIM"/>
    <property type="match status" value="1"/>
</dbReference>
<keyword evidence="12" id="KW-1185">Reference proteome</keyword>
<dbReference type="Pfam" id="PF13445">
    <property type="entry name" value="zf-RING_UBOX"/>
    <property type="match status" value="1"/>
</dbReference>
<feature type="coiled-coil region" evidence="7">
    <location>
        <begin position="143"/>
        <end position="235"/>
    </location>
</feature>
<keyword evidence="3" id="KW-0479">Metal-binding</keyword>
<dbReference type="CDD" id="cd16591">
    <property type="entry name" value="RING-HC_TRIM5-like_C-IV"/>
    <property type="match status" value="1"/>
</dbReference>
<feature type="domain" description="B box-type" evidence="9">
    <location>
        <begin position="91"/>
        <end position="132"/>
    </location>
</feature>
<name>A0ABQ0EZL8_APOSI</name>
<dbReference type="Proteomes" id="UP001623349">
    <property type="component" value="Unassembled WGS sequence"/>
</dbReference>
<evidence type="ECO:0000256" key="4">
    <source>
        <dbReference type="ARBA" id="ARBA00022771"/>
    </source>
</evidence>
<feature type="domain" description="RING-type" evidence="8">
    <location>
        <begin position="15"/>
        <end position="59"/>
    </location>
</feature>
<dbReference type="Pfam" id="PF00643">
    <property type="entry name" value="zf-B_box"/>
    <property type="match status" value="1"/>
</dbReference>
<dbReference type="SUPFAM" id="SSF49899">
    <property type="entry name" value="Concanavalin A-like lectins/glucanases"/>
    <property type="match status" value="1"/>
</dbReference>
<dbReference type="PROSITE" id="PS50188">
    <property type="entry name" value="B302_SPRY"/>
    <property type="match status" value="1"/>
</dbReference>
<dbReference type="InterPro" id="IPR001870">
    <property type="entry name" value="B30.2/SPRY"/>
</dbReference>
<protein>
    <submittedName>
        <fullName evidence="11">Tripartite motif-containing 30D</fullName>
    </submittedName>
</protein>
<evidence type="ECO:0000256" key="2">
    <source>
        <dbReference type="ARBA" id="ARBA00022490"/>
    </source>
</evidence>
<dbReference type="SUPFAM" id="SSF57850">
    <property type="entry name" value="RING/U-box"/>
    <property type="match status" value="1"/>
</dbReference>
<evidence type="ECO:0000259" key="10">
    <source>
        <dbReference type="PROSITE" id="PS50188"/>
    </source>
</evidence>
<dbReference type="PROSITE" id="PS50089">
    <property type="entry name" value="ZF_RING_2"/>
    <property type="match status" value="1"/>
</dbReference>
<organism evidence="11 12">
    <name type="scientific">Apodemus speciosus</name>
    <name type="common">Large Japanese field mouse</name>
    <dbReference type="NCBI Taxonomy" id="105296"/>
    <lineage>
        <taxon>Eukaryota</taxon>
        <taxon>Metazoa</taxon>
        <taxon>Chordata</taxon>
        <taxon>Craniata</taxon>
        <taxon>Vertebrata</taxon>
        <taxon>Euteleostomi</taxon>
        <taxon>Mammalia</taxon>
        <taxon>Eutheria</taxon>
        <taxon>Euarchontoglires</taxon>
        <taxon>Glires</taxon>
        <taxon>Rodentia</taxon>
        <taxon>Myomorpha</taxon>
        <taxon>Muroidea</taxon>
        <taxon>Muridae</taxon>
        <taxon>Murinae</taxon>
        <taxon>Apodemus</taxon>
    </lineage>
</organism>
<dbReference type="SMART" id="SM00184">
    <property type="entry name" value="RING"/>
    <property type="match status" value="1"/>
</dbReference>
<dbReference type="InterPro" id="IPR003877">
    <property type="entry name" value="SPRY_dom"/>
</dbReference>
<keyword evidence="2" id="KW-0963">Cytoplasm</keyword>
<evidence type="ECO:0000256" key="7">
    <source>
        <dbReference type="SAM" id="Coils"/>
    </source>
</evidence>
<dbReference type="InterPro" id="IPR027370">
    <property type="entry name" value="Znf-RING_euk"/>
</dbReference>
<keyword evidence="4 6" id="KW-0863">Zinc-finger</keyword>
<dbReference type="InterPro" id="IPR017907">
    <property type="entry name" value="Znf_RING_CS"/>
</dbReference>